<protein>
    <submittedName>
        <fullName evidence="1">Uncharacterized protein</fullName>
    </submittedName>
</protein>
<gene>
    <name evidence="1" type="ORF">COM42_005150</name>
</gene>
<dbReference type="Proteomes" id="UP000218080">
    <property type="component" value="Unassembled WGS sequence"/>
</dbReference>
<dbReference type="EMBL" id="NWVJ02000322">
    <property type="protein sequence ID" value="TVS92942.1"/>
    <property type="molecule type" value="Genomic_DNA"/>
</dbReference>
<organism evidence="1">
    <name type="scientific">Wolbachia pipientis</name>
    <dbReference type="NCBI Taxonomy" id="955"/>
    <lineage>
        <taxon>Bacteria</taxon>
        <taxon>Pseudomonadati</taxon>
        <taxon>Pseudomonadota</taxon>
        <taxon>Alphaproteobacteria</taxon>
        <taxon>Rickettsiales</taxon>
        <taxon>Anaplasmataceae</taxon>
        <taxon>Wolbachieae</taxon>
        <taxon>Wolbachia</taxon>
    </lineage>
</organism>
<dbReference type="OrthoDB" id="9927225at2"/>
<comment type="caution">
    <text evidence="1">The sequence shown here is derived from an EMBL/GenBank/DDBJ whole genome shotgun (WGS) entry which is preliminary data.</text>
</comment>
<dbReference type="AlphaFoldDB" id="A0A6C1U4R0"/>
<evidence type="ECO:0000313" key="1">
    <source>
        <dbReference type="EMBL" id="TVS92942.1"/>
    </source>
</evidence>
<reference evidence="1" key="1">
    <citation type="submission" date="2019-07" db="EMBL/GenBank/DDBJ databases">
        <title>Genome assemblies of Wolbachia strains wAlbA and wAlbB in wild caught Aedes albopictus specimens.</title>
        <authorList>
            <person name="Kulkarni A."/>
            <person name="Yu W."/>
            <person name="Xue R.-D."/>
            <person name="Ma Y."/>
            <person name="Xu J."/>
        </authorList>
    </citation>
    <scope>NUCLEOTIDE SEQUENCE</scope>
    <source>
        <strain evidence="1">HN2016</strain>
    </source>
</reference>
<name>A0A6C1U4R0_WOLPI</name>
<sequence length="72" mass="8308">MRKRTLIVNCLYEPDQSADKHLSEAYEQLLKYSVKRNNEKEVEKDDNGGLVCKSFIRPTSAGSYNREPNCRA</sequence>
<proteinExistence type="predicted"/>
<accession>A0A6C1U4R0</accession>